<dbReference type="PANTHER" id="PTHR47396">
    <property type="entry name" value="TYPE I RESTRICTION ENZYME ECOKI R PROTEIN"/>
    <property type="match status" value="1"/>
</dbReference>
<dbReference type="PANTHER" id="PTHR47396:SF1">
    <property type="entry name" value="ATP-DEPENDENT HELICASE IRC3-RELATED"/>
    <property type="match status" value="1"/>
</dbReference>
<keyword evidence="4" id="KW-1185">Reference proteome</keyword>
<dbReference type="InterPro" id="IPR027417">
    <property type="entry name" value="P-loop_NTPase"/>
</dbReference>
<name>A0ABQ2HS73_9MICO</name>
<dbReference type="InterPro" id="IPR014001">
    <property type="entry name" value="Helicase_ATP-bd"/>
</dbReference>
<dbReference type="Pfam" id="PF04851">
    <property type="entry name" value="ResIII"/>
    <property type="match status" value="1"/>
</dbReference>
<accession>A0ABQ2HS73</accession>
<dbReference type="SUPFAM" id="SSF52540">
    <property type="entry name" value="P-loop containing nucleoside triphosphate hydrolases"/>
    <property type="match status" value="1"/>
</dbReference>
<evidence type="ECO:0008006" key="5">
    <source>
        <dbReference type="Google" id="ProtNLM"/>
    </source>
</evidence>
<dbReference type="PROSITE" id="PS51194">
    <property type="entry name" value="HELICASE_CTER"/>
    <property type="match status" value="1"/>
</dbReference>
<dbReference type="InterPro" id="IPR001650">
    <property type="entry name" value="Helicase_C-like"/>
</dbReference>
<dbReference type="PROSITE" id="PS51192">
    <property type="entry name" value="HELICASE_ATP_BIND_1"/>
    <property type="match status" value="1"/>
</dbReference>
<dbReference type="EMBL" id="BMNZ01000002">
    <property type="protein sequence ID" value="GGM88366.1"/>
    <property type="molecule type" value="Genomic_DNA"/>
</dbReference>
<gene>
    <name evidence="3" type="ORF">GCM10009721_11760</name>
</gene>
<feature type="domain" description="Helicase ATP-binding" evidence="1">
    <location>
        <begin position="1183"/>
        <end position="1356"/>
    </location>
</feature>
<dbReference type="SMART" id="SM00487">
    <property type="entry name" value="DEXDc"/>
    <property type="match status" value="1"/>
</dbReference>
<dbReference type="Proteomes" id="UP000623461">
    <property type="component" value="Unassembled WGS sequence"/>
</dbReference>
<dbReference type="InterPro" id="IPR036890">
    <property type="entry name" value="HATPase_C_sf"/>
</dbReference>
<dbReference type="SMART" id="SM00490">
    <property type="entry name" value="HELICc"/>
    <property type="match status" value="1"/>
</dbReference>
<organism evidence="3 4">
    <name type="scientific">Terrabacter tumescens</name>
    <dbReference type="NCBI Taxonomy" id="60443"/>
    <lineage>
        <taxon>Bacteria</taxon>
        <taxon>Bacillati</taxon>
        <taxon>Actinomycetota</taxon>
        <taxon>Actinomycetes</taxon>
        <taxon>Micrococcales</taxon>
        <taxon>Intrasporangiaceae</taxon>
        <taxon>Terrabacter</taxon>
    </lineage>
</organism>
<dbReference type="RefSeq" id="WP_030198227.1">
    <property type="nucleotide sequence ID" value="NZ_BMNZ01000002.1"/>
</dbReference>
<dbReference type="SUPFAM" id="SSF55874">
    <property type="entry name" value="ATPase domain of HSP90 chaperone/DNA topoisomerase II/histidine kinase"/>
    <property type="match status" value="1"/>
</dbReference>
<dbReference type="Gene3D" id="3.30.565.10">
    <property type="entry name" value="Histidine kinase-like ATPase, C-terminal domain"/>
    <property type="match status" value="1"/>
</dbReference>
<sequence length="1572" mass="174628">MTSNPGHWEPDSSLTRELEDQFRRTIESYRAQPALITEHANHEESIRTGGYANRTLLELIQNAADALAGVADDGGERPGRVEIVLDPDRRVLYCANAGRPFSASGLQAVTMAYLSGKRGDEIGRFGLGFKSVLAVSESPHVFSRSVSFRFNADQANEELRSVKSVPRYPILRTATALGAAEEFEKDRVLAGLAHWATTIVKLPDATNLERLRHEITSFKSEFLLFVGAVREVRMRILGSEPYETSHVSRDLGDGRFAIARPDGQDDEWLVASRMHAPSPEARHEVGEAVSRDKIKVTVAVPVQRSRITSGEFWSYFPLQDKSSVGALLNAPWSVNDDRTNLLDNRYNQEIIRTLADLFVSLLTRVRSDDEPAAHLDYLPARERDQESRGFASDILRAHILRSAGTGQYIPDAAGDLRNGSELRPLDTSIRLDATVHQAWIRSPNTTNDVPHWHCYKTPQRATRLRDLFVAAQEIELDPSARDVRAALERMPKRGLLTWLREWADGDDPQSAANAFRTVVNNASLEDISSAKVIPTSDGMRSLDDRSVVFLHQEEGLVVDGAVFVNPDFLAEDRVEALLRDRGFRDLDPEAILNARLAMLPVDPTDEDLETLWDAVLSVSIPVAVKTMTKSTASIKVPTRDGAWAWPQQVVDLDVSLPEFFGRLLDRSRCLPDVAHRLGVVRSPVKDFSVEDEWHYTDYVHAVLGDLNGRRGSGERPTERFEFNPGAGPGPFSALMMLRDADASKELRASWTTALLSLPDSDWAVDDLDTGRQFDVQSPTRWAVANAGLLPTSRGYRAPDAVVASSLLKFGSLLPLYKGPLQVQHALDLPDELDAVPRCVLREMLEADIFPSVENAVLAEFVLTATRVGFDGEKPATIPARVKRAVEAHPPSAVFLASTEDEEELLRNRQRPYLRVEPSQVEELVEIVGCRRFADSFSFAMVVEGQQESQRILDVYTGLRTFYGAALGSAKITRALLIAKRVVTEDGVEDQPLDWHLDGQDLIVGSDADERRALEFVNEAFGLGLDNARLSSVLRAGLDHKLELLRQQAQSIESDADRLDLYIGPDDLKEALPTGLWSALEGQGLVDHHTSVAELFLVVYGSDSLRMLESLFREAGFTDVPERWAGLPAAISWVRKMGFGTEYAGQRNQPRPEEFVVAGAVRLNKLHSYQKRISEDLRTVLTQPSANGPAQKGMVELPTGAGKTRVATETVLRLFMDEVLSGVVLWIAQSAELCEQAVQTFQTVWRYLGDERPLTIGRLWDTNTVHEPDTELAVVVATDAKIRSIKDRPEYGWLSTPQAVFIDEAHRAGGSAQYTSILRWLGVDGRSWERPLVGLSATPFKGRAGEHSGTEELARRFGKNRLALPGEDPYKQLVELGVLARVKHEVLPSGVEIDLTGRERTALQSNKLIDRNVYERIGRNEQRMRVLIGHILQTLEKHPDWPILVFTPSVLSAQVLAASLRYRKVAAESVSGQTGRQQRRKVIHEFQEGKVQVLANCDLLVQGFDAPGVRALYIARPTFSPGAYIQMAGRGLRGSENGGKDECLIVDMADNWGALNGSLGYREYEELWTEQGE</sequence>
<feature type="domain" description="Helicase C-terminal" evidence="2">
    <location>
        <begin position="1426"/>
        <end position="1572"/>
    </location>
</feature>
<dbReference type="InterPro" id="IPR006935">
    <property type="entry name" value="Helicase/UvrB_N"/>
</dbReference>
<comment type="caution">
    <text evidence="3">The sequence shown here is derived from an EMBL/GenBank/DDBJ whole genome shotgun (WGS) entry which is preliminary data.</text>
</comment>
<proteinExistence type="predicted"/>
<evidence type="ECO:0000259" key="2">
    <source>
        <dbReference type="PROSITE" id="PS51194"/>
    </source>
</evidence>
<evidence type="ECO:0000259" key="1">
    <source>
        <dbReference type="PROSITE" id="PS51192"/>
    </source>
</evidence>
<protein>
    <recommendedName>
        <fullName evidence="5">Superfamily II DNA or RNA helicase</fullName>
    </recommendedName>
</protein>
<reference evidence="4" key="1">
    <citation type="journal article" date="2019" name="Int. J. Syst. Evol. Microbiol.">
        <title>The Global Catalogue of Microorganisms (GCM) 10K type strain sequencing project: providing services to taxonomists for standard genome sequencing and annotation.</title>
        <authorList>
            <consortium name="The Broad Institute Genomics Platform"/>
            <consortium name="The Broad Institute Genome Sequencing Center for Infectious Disease"/>
            <person name="Wu L."/>
            <person name="Ma J."/>
        </authorList>
    </citation>
    <scope>NUCLEOTIDE SEQUENCE [LARGE SCALE GENOMIC DNA]</scope>
    <source>
        <strain evidence="4">JCM 1365</strain>
    </source>
</reference>
<dbReference type="Pfam" id="PF00271">
    <property type="entry name" value="Helicase_C"/>
    <property type="match status" value="1"/>
</dbReference>
<evidence type="ECO:0000313" key="4">
    <source>
        <dbReference type="Proteomes" id="UP000623461"/>
    </source>
</evidence>
<dbReference type="Gene3D" id="3.40.50.300">
    <property type="entry name" value="P-loop containing nucleotide triphosphate hydrolases"/>
    <property type="match status" value="2"/>
</dbReference>
<dbReference type="InterPro" id="IPR050742">
    <property type="entry name" value="Helicase_Restrict-Modif_Enz"/>
</dbReference>
<dbReference type="NCBIfam" id="NF047352">
    <property type="entry name" value="P_loop_sacsin"/>
    <property type="match status" value="1"/>
</dbReference>
<evidence type="ECO:0000313" key="3">
    <source>
        <dbReference type="EMBL" id="GGM88366.1"/>
    </source>
</evidence>